<feature type="transmembrane region" description="Helical" evidence="6">
    <location>
        <begin position="218"/>
        <end position="236"/>
    </location>
</feature>
<evidence type="ECO:0000256" key="5">
    <source>
        <dbReference type="ARBA" id="ARBA00023136"/>
    </source>
</evidence>
<dbReference type="SUPFAM" id="SSF103473">
    <property type="entry name" value="MFS general substrate transporter"/>
    <property type="match status" value="1"/>
</dbReference>
<evidence type="ECO:0000256" key="4">
    <source>
        <dbReference type="ARBA" id="ARBA00022989"/>
    </source>
</evidence>
<dbReference type="HOGENOM" id="CLU_000960_2_7_9"/>
<dbReference type="InterPro" id="IPR036259">
    <property type="entry name" value="MFS_trans_sf"/>
</dbReference>
<dbReference type="PANTHER" id="PTHR23501:SF191">
    <property type="entry name" value="VACUOLAR BASIC AMINO ACID TRANSPORTER 4"/>
    <property type="match status" value="1"/>
</dbReference>
<dbReference type="OrthoDB" id="102502at2"/>
<keyword evidence="2" id="KW-0813">Transport</keyword>
<feature type="transmembrane region" description="Helical" evidence="6">
    <location>
        <begin position="322"/>
        <end position="339"/>
    </location>
</feature>
<accession>L0F627</accession>
<feature type="transmembrane region" description="Helical" evidence="6">
    <location>
        <begin position="83"/>
        <end position="104"/>
    </location>
</feature>
<keyword evidence="4 6" id="KW-1133">Transmembrane helix</keyword>
<evidence type="ECO:0000256" key="6">
    <source>
        <dbReference type="SAM" id="Phobius"/>
    </source>
</evidence>
<dbReference type="Gene3D" id="1.20.1250.20">
    <property type="entry name" value="MFS general substrate transporter like domains"/>
    <property type="match status" value="1"/>
</dbReference>
<dbReference type="InterPro" id="IPR020846">
    <property type="entry name" value="MFS_dom"/>
</dbReference>
<dbReference type="GO" id="GO:0005886">
    <property type="term" value="C:plasma membrane"/>
    <property type="evidence" value="ECO:0007669"/>
    <property type="project" value="UniProtKB-SubCell"/>
</dbReference>
<dbReference type="Pfam" id="PF07690">
    <property type="entry name" value="MFS_1"/>
    <property type="match status" value="1"/>
</dbReference>
<dbReference type="STRING" id="871963.Desdi_0890"/>
<sequence length="436" mass="47082">MFAIGVMQLILATAMPFIVQEIGGSELYSWVFSSYMLASIAAIPLFSKLADIYGKRRFYILGMMVFALGSLYGALASTMPHLIGARVIQGFGAGIITPVSMAMVTDMFPPEKRGNMIGMFSFVQLLANLLSPPLGSFITKELGWTWIFLLNLGMVFFSVTLVALARGTQKSKLDLKLKEVDIFGGLLFGGFCLLAVLLSNKVSAQAGESSLSLLNSGSFLLLAAWILAGVLLFYNEKRQKNPIIKTEFFKVKILRRSLISAVLAGAIMYGLVTILPLCGVILNQLGYQLNESRVLLFFMVGITLGLLAGSRLSKLRLSQAPRYLWVALSLSSILLLYSIQAENIIGFSLFSIMTGLSTGGIMATFLINSQNAVQSEDRTVLSGLVQLGRYFGASVGITLLVGMLPEVGAISGIDQFLGTFVVLVALSITGLINELI</sequence>
<dbReference type="InterPro" id="IPR011701">
    <property type="entry name" value="MFS"/>
</dbReference>
<evidence type="ECO:0000259" key="7">
    <source>
        <dbReference type="PROSITE" id="PS50850"/>
    </source>
</evidence>
<feature type="domain" description="Major facilitator superfamily (MFS) profile" evidence="7">
    <location>
        <begin position="1"/>
        <end position="436"/>
    </location>
</feature>
<feature type="transmembrane region" description="Helical" evidence="6">
    <location>
        <begin position="27"/>
        <end position="46"/>
    </location>
</feature>
<dbReference type="Proteomes" id="UP000010797">
    <property type="component" value="Chromosome"/>
</dbReference>
<evidence type="ECO:0000256" key="3">
    <source>
        <dbReference type="ARBA" id="ARBA00022692"/>
    </source>
</evidence>
<dbReference type="EMBL" id="CP003344">
    <property type="protein sequence ID" value="AGA68413.1"/>
    <property type="molecule type" value="Genomic_DNA"/>
</dbReference>
<feature type="transmembrane region" description="Helical" evidence="6">
    <location>
        <begin position="416"/>
        <end position="435"/>
    </location>
</feature>
<dbReference type="PANTHER" id="PTHR23501">
    <property type="entry name" value="MAJOR FACILITATOR SUPERFAMILY"/>
    <property type="match status" value="1"/>
</dbReference>
<feature type="transmembrane region" description="Helical" evidence="6">
    <location>
        <begin position="116"/>
        <end position="138"/>
    </location>
</feature>
<feature type="transmembrane region" description="Helical" evidence="6">
    <location>
        <begin position="294"/>
        <end position="310"/>
    </location>
</feature>
<gene>
    <name evidence="8" type="ordered locus">Desdi_0890</name>
</gene>
<dbReference type="KEGG" id="ddl:Desdi_0890"/>
<dbReference type="AlphaFoldDB" id="L0F627"/>
<evidence type="ECO:0000256" key="2">
    <source>
        <dbReference type="ARBA" id="ARBA00022448"/>
    </source>
</evidence>
<feature type="transmembrane region" description="Helical" evidence="6">
    <location>
        <begin position="58"/>
        <end position="77"/>
    </location>
</feature>
<comment type="subcellular location">
    <subcellularLocation>
        <location evidence="1">Cell membrane</location>
        <topology evidence="1">Multi-pass membrane protein</topology>
    </subcellularLocation>
</comment>
<reference evidence="9" key="1">
    <citation type="submission" date="2012-02" db="EMBL/GenBank/DDBJ databases">
        <title>Complete sequence of Desulfitobacterium dichloroeliminans LMG P-21439.</title>
        <authorList>
            <person name="Lucas S."/>
            <person name="Han J."/>
            <person name="Lapidus A."/>
            <person name="Cheng J.-F."/>
            <person name="Goodwin L."/>
            <person name="Pitluck S."/>
            <person name="Peters L."/>
            <person name="Ovchinnikova G."/>
            <person name="Teshima H."/>
            <person name="Detter J.C."/>
            <person name="Han C."/>
            <person name="Tapia R."/>
            <person name="Land M."/>
            <person name="Hauser L."/>
            <person name="Kyrpides N."/>
            <person name="Ivanova N."/>
            <person name="Pagani I."/>
            <person name="Kruse T."/>
            <person name="de Vos W.M."/>
            <person name="Boon N."/>
            <person name="Smidt H."/>
            <person name="Woyke T."/>
        </authorList>
    </citation>
    <scope>NUCLEOTIDE SEQUENCE [LARGE SCALE GENOMIC DNA]</scope>
    <source>
        <strain evidence="9">LMG P-21439 / DCA1</strain>
    </source>
</reference>
<feature type="transmembrane region" description="Helical" evidence="6">
    <location>
        <begin position="144"/>
        <end position="168"/>
    </location>
</feature>
<keyword evidence="9" id="KW-1185">Reference proteome</keyword>
<feature type="transmembrane region" description="Helical" evidence="6">
    <location>
        <begin position="387"/>
        <end position="404"/>
    </location>
</feature>
<feature type="transmembrane region" description="Helical" evidence="6">
    <location>
        <begin position="180"/>
        <end position="198"/>
    </location>
</feature>
<proteinExistence type="predicted"/>
<dbReference type="PROSITE" id="PS50850">
    <property type="entry name" value="MFS"/>
    <property type="match status" value="1"/>
</dbReference>
<evidence type="ECO:0000313" key="8">
    <source>
        <dbReference type="EMBL" id="AGA68413.1"/>
    </source>
</evidence>
<dbReference type="GO" id="GO:0022857">
    <property type="term" value="F:transmembrane transporter activity"/>
    <property type="evidence" value="ECO:0007669"/>
    <property type="project" value="InterPro"/>
</dbReference>
<evidence type="ECO:0000256" key="1">
    <source>
        <dbReference type="ARBA" id="ARBA00004651"/>
    </source>
</evidence>
<feature type="transmembrane region" description="Helical" evidence="6">
    <location>
        <begin position="257"/>
        <end position="282"/>
    </location>
</feature>
<keyword evidence="3 6" id="KW-0812">Transmembrane</keyword>
<evidence type="ECO:0000313" key="9">
    <source>
        <dbReference type="Proteomes" id="UP000010797"/>
    </source>
</evidence>
<name>L0F627_DESDL</name>
<feature type="transmembrane region" description="Helical" evidence="6">
    <location>
        <begin position="345"/>
        <end position="367"/>
    </location>
</feature>
<dbReference type="eggNOG" id="COG0477">
    <property type="taxonomic scope" value="Bacteria"/>
</dbReference>
<protein>
    <submittedName>
        <fullName evidence="8">Arabinose efflux permease family protein</fullName>
    </submittedName>
</protein>
<keyword evidence="5 6" id="KW-0472">Membrane</keyword>
<organism evidence="8 9">
    <name type="scientific">Desulfitobacterium dichloroeliminans (strain LMG P-21439 / DCA1)</name>
    <dbReference type="NCBI Taxonomy" id="871963"/>
    <lineage>
        <taxon>Bacteria</taxon>
        <taxon>Bacillati</taxon>
        <taxon>Bacillota</taxon>
        <taxon>Clostridia</taxon>
        <taxon>Eubacteriales</taxon>
        <taxon>Desulfitobacteriaceae</taxon>
        <taxon>Desulfitobacterium</taxon>
    </lineage>
</organism>